<name>A0A2K3CTK5_CHLRE</name>
<sequence length="379" mass="41322">MSVYQPHTPCHANRWEWTEPYPSLTMARLAVALAAGLLLLAVSADASGGRELLQSSKGCPALTVNAVDSYNKAKGTSLDSDCFDQVGTKGSCGSKTGGLCIFSNGQSCFYRARACKPTDSQVLGLFATWNAALKTLNSKTVAALYAPSAVLLPTVSNQYRTTPDEIIDYFDHFLPKGPVGAIDKYEIRHLADGVVQLLGIYTFTMTLQGNAKVQARFSYTYTRQADGKWLIVEHHSSAMPENEAALVMDAFVQWNDALATLNASKVASLYAPTAVLLPTVSDKVRNTPAEIEDYFVSFLKKEPVGVIDNIDGSSPNVRFLAADVAINSGTYVFTLKNDDGTRSKVRARYTYVYKKYGSKYMIEEHHSSVMPETAGKVDE</sequence>
<dbReference type="GO" id="GO:0005516">
    <property type="term" value="F:calmodulin binding"/>
    <property type="evidence" value="ECO:0007669"/>
    <property type="project" value="InterPro"/>
</dbReference>
<dbReference type="Gramene" id="PNW71620">
    <property type="protein sequence ID" value="PNW71620"/>
    <property type="gene ID" value="CHLRE_16g661850v5"/>
</dbReference>
<evidence type="ECO:0000313" key="2">
    <source>
        <dbReference type="EMBL" id="PNW71620.1"/>
    </source>
</evidence>
<dbReference type="RefSeq" id="XP_042915644.1">
    <property type="nucleotide sequence ID" value="XM_043071002.1"/>
</dbReference>
<feature type="domain" description="Calcium/calmodulin-dependent protein kinase II association-domain" evidence="1">
    <location>
        <begin position="247"/>
        <end position="371"/>
    </location>
</feature>
<protein>
    <recommendedName>
        <fullName evidence="1">Calcium/calmodulin-dependent protein kinase II association-domain domain-containing protein</fullName>
    </recommendedName>
</protein>
<dbReference type="SUPFAM" id="SSF54427">
    <property type="entry name" value="NTF2-like"/>
    <property type="match status" value="2"/>
</dbReference>
<keyword evidence="3" id="KW-1185">Reference proteome</keyword>
<dbReference type="Proteomes" id="UP000006906">
    <property type="component" value="Chromosome 16"/>
</dbReference>
<dbReference type="Pfam" id="PF08332">
    <property type="entry name" value="CaMKII_AD"/>
    <property type="match status" value="2"/>
</dbReference>
<evidence type="ECO:0000259" key="1">
    <source>
        <dbReference type="Pfam" id="PF08332"/>
    </source>
</evidence>
<gene>
    <name evidence="2" type="ORF">CHLRE_16g661850v5</name>
</gene>
<reference evidence="2 3" key="1">
    <citation type="journal article" date="2007" name="Science">
        <title>The Chlamydomonas genome reveals the evolution of key animal and plant functions.</title>
        <authorList>
            <person name="Merchant S.S."/>
            <person name="Prochnik S.E."/>
            <person name="Vallon O."/>
            <person name="Harris E.H."/>
            <person name="Karpowicz S.J."/>
            <person name="Witman G.B."/>
            <person name="Terry A."/>
            <person name="Salamov A."/>
            <person name="Fritz-Laylin L.K."/>
            <person name="Marechal-Drouard L."/>
            <person name="Marshall W.F."/>
            <person name="Qu L.H."/>
            <person name="Nelson D.R."/>
            <person name="Sanderfoot A.A."/>
            <person name="Spalding M.H."/>
            <person name="Kapitonov V.V."/>
            <person name="Ren Q."/>
            <person name="Ferris P."/>
            <person name="Lindquist E."/>
            <person name="Shapiro H."/>
            <person name="Lucas S.M."/>
            <person name="Grimwood J."/>
            <person name="Schmutz J."/>
            <person name="Cardol P."/>
            <person name="Cerutti H."/>
            <person name="Chanfreau G."/>
            <person name="Chen C.L."/>
            <person name="Cognat V."/>
            <person name="Croft M.T."/>
            <person name="Dent R."/>
            <person name="Dutcher S."/>
            <person name="Fernandez E."/>
            <person name="Fukuzawa H."/>
            <person name="Gonzalez-Ballester D."/>
            <person name="Gonzalez-Halphen D."/>
            <person name="Hallmann A."/>
            <person name="Hanikenne M."/>
            <person name="Hippler M."/>
            <person name="Inwood W."/>
            <person name="Jabbari K."/>
            <person name="Kalanon M."/>
            <person name="Kuras R."/>
            <person name="Lefebvre P.A."/>
            <person name="Lemaire S.D."/>
            <person name="Lobanov A.V."/>
            <person name="Lohr M."/>
            <person name="Manuell A."/>
            <person name="Meier I."/>
            <person name="Mets L."/>
            <person name="Mittag M."/>
            <person name="Mittelmeier T."/>
            <person name="Moroney J.V."/>
            <person name="Moseley J."/>
            <person name="Napoli C."/>
            <person name="Nedelcu A.M."/>
            <person name="Niyogi K."/>
            <person name="Novoselov S.V."/>
            <person name="Paulsen I.T."/>
            <person name="Pazour G."/>
            <person name="Purton S."/>
            <person name="Ral J.P."/>
            <person name="Riano-Pachon D.M."/>
            <person name="Riekhof W."/>
            <person name="Rymarquis L."/>
            <person name="Schroda M."/>
            <person name="Stern D."/>
            <person name="Umen J."/>
            <person name="Willows R."/>
            <person name="Wilson N."/>
            <person name="Zimmer S.L."/>
            <person name="Allmer J."/>
            <person name="Balk J."/>
            <person name="Bisova K."/>
            <person name="Chen C.J."/>
            <person name="Elias M."/>
            <person name="Gendler K."/>
            <person name="Hauser C."/>
            <person name="Lamb M.R."/>
            <person name="Ledford H."/>
            <person name="Long J.C."/>
            <person name="Minagawa J."/>
            <person name="Page M.D."/>
            <person name="Pan J."/>
            <person name="Pootakham W."/>
            <person name="Roje S."/>
            <person name="Rose A."/>
            <person name="Stahlberg E."/>
            <person name="Terauchi A.M."/>
            <person name="Yang P."/>
            <person name="Ball S."/>
            <person name="Bowler C."/>
            <person name="Dieckmann C.L."/>
            <person name="Gladyshev V.N."/>
            <person name="Green P."/>
            <person name="Jorgensen R."/>
            <person name="Mayfield S."/>
            <person name="Mueller-Roeber B."/>
            <person name="Rajamani S."/>
            <person name="Sayre R.T."/>
            <person name="Brokstein P."/>
            <person name="Dubchak I."/>
            <person name="Goodstein D."/>
            <person name="Hornick L."/>
            <person name="Huang Y.W."/>
            <person name="Jhaveri J."/>
            <person name="Luo Y."/>
            <person name="Martinez D."/>
            <person name="Ngau W.C."/>
            <person name="Otillar B."/>
            <person name="Poliakov A."/>
            <person name="Porter A."/>
            <person name="Szajkowski L."/>
            <person name="Werner G."/>
            <person name="Zhou K."/>
            <person name="Grigoriev I.V."/>
            <person name="Rokhsar D.S."/>
            <person name="Grossman A.R."/>
        </authorList>
    </citation>
    <scope>NUCLEOTIDE SEQUENCE [LARGE SCALE GENOMIC DNA]</scope>
    <source>
        <strain evidence="3">CC-503</strain>
    </source>
</reference>
<dbReference type="GO" id="GO:0004683">
    <property type="term" value="F:calcium/calmodulin-dependent protein kinase activity"/>
    <property type="evidence" value="ECO:0007669"/>
    <property type="project" value="InterPro"/>
</dbReference>
<accession>A0A2K3CTK5</accession>
<dbReference type="InParanoid" id="A0A2K3CTK5"/>
<proteinExistence type="predicted"/>
<dbReference type="OrthoDB" id="526748at2759"/>
<dbReference type="AlphaFoldDB" id="A0A2K3CTK5"/>
<dbReference type="InterPro" id="IPR032710">
    <property type="entry name" value="NTF2-like_dom_sf"/>
</dbReference>
<dbReference type="KEGG" id="cre:CHLRE_16g661850v5"/>
<evidence type="ECO:0000313" key="3">
    <source>
        <dbReference type="Proteomes" id="UP000006906"/>
    </source>
</evidence>
<dbReference type="EMBL" id="CM008977">
    <property type="protein sequence ID" value="PNW71620.1"/>
    <property type="molecule type" value="Genomic_DNA"/>
</dbReference>
<dbReference type="GeneID" id="5723433"/>
<dbReference type="InterPro" id="IPR011944">
    <property type="entry name" value="Steroid_delta5-4_isomerase"/>
</dbReference>
<dbReference type="NCBIfam" id="TIGR02246">
    <property type="entry name" value="SgcJ/EcaC family oxidoreductase"/>
    <property type="match status" value="2"/>
</dbReference>
<dbReference type="InterPro" id="IPR013543">
    <property type="entry name" value="Ca/CaM-dep_prot_kinase-assoc"/>
</dbReference>
<dbReference type="Gene3D" id="3.10.450.50">
    <property type="match status" value="2"/>
</dbReference>
<organism evidence="2 3">
    <name type="scientific">Chlamydomonas reinhardtii</name>
    <name type="common">Chlamydomonas smithii</name>
    <dbReference type="NCBI Taxonomy" id="3055"/>
    <lineage>
        <taxon>Eukaryota</taxon>
        <taxon>Viridiplantae</taxon>
        <taxon>Chlorophyta</taxon>
        <taxon>core chlorophytes</taxon>
        <taxon>Chlorophyceae</taxon>
        <taxon>CS clade</taxon>
        <taxon>Chlamydomonadales</taxon>
        <taxon>Chlamydomonadaceae</taxon>
        <taxon>Chlamydomonas</taxon>
    </lineage>
</organism>
<feature type="domain" description="Calcium/calmodulin-dependent protein kinase II association-domain" evidence="1">
    <location>
        <begin position="121"/>
        <end position="240"/>
    </location>
</feature>